<proteinExistence type="predicted"/>
<reference evidence="1" key="1">
    <citation type="submission" date="2024-07" db="EMBL/GenBank/DDBJ databases">
        <title>Halotolerant mesophilic bacterium Ornithinibacillus sp. 4-3, sp. nov., isolated from soil.</title>
        <authorList>
            <person name="Sidarenka A.V."/>
            <person name="Guliayeva D.E."/>
            <person name="Leanovich S.I."/>
            <person name="Hileuskaya K.S."/>
            <person name="Akhremchuk A.E."/>
            <person name="Sikolenko M.A."/>
            <person name="Valentovich L.N."/>
        </authorList>
    </citation>
    <scope>NUCLEOTIDE SEQUENCE</scope>
    <source>
        <strain evidence="1">4-3</strain>
    </source>
</reference>
<gene>
    <name evidence="1" type="ORF">AB4Y30_12970</name>
</gene>
<sequence>MWKVEGDMSADPLYCQICGANLSVAELPISPTLADELISWSETYGTWIDWEHDTLYTHKLILEQMFNERGEELTKKLIVELGEDYDIIYVPSKSESIFQLN</sequence>
<name>A0AB39HNR0_9BACI</name>
<protein>
    <submittedName>
        <fullName evidence="1">Uncharacterized protein</fullName>
    </submittedName>
</protein>
<accession>A0AB39HNR0</accession>
<dbReference type="AlphaFoldDB" id="A0AB39HNR0"/>
<evidence type="ECO:0000313" key="1">
    <source>
        <dbReference type="EMBL" id="XDK31934.1"/>
    </source>
</evidence>
<dbReference type="EMBL" id="CP162599">
    <property type="protein sequence ID" value="XDK31934.1"/>
    <property type="molecule type" value="Genomic_DNA"/>
</dbReference>
<dbReference type="RefSeq" id="WP_368652658.1">
    <property type="nucleotide sequence ID" value="NZ_CP162599.1"/>
</dbReference>
<organism evidence="1">
    <name type="scientific">Ornithinibacillus sp. 4-3</name>
    <dbReference type="NCBI Taxonomy" id="3231488"/>
    <lineage>
        <taxon>Bacteria</taxon>
        <taxon>Bacillati</taxon>
        <taxon>Bacillota</taxon>
        <taxon>Bacilli</taxon>
        <taxon>Bacillales</taxon>
        <taxon>Bacillaceae</taxon>
        <taxon>Ornithinibacillus</taxon>
    </lineage>
</organism>